<evidence type="ECO:0000256" key="5">
    <source>
        <dbReference type="SAM" id="MobiDB-lite"/>
    </source>
</evidence>
<keyword evidence="2 4" id="KW-0689">Ribosomal protein</keyword>
<proteinExistence type="inferred from homology"/>
<feature type="region of interest" description="Disordered" evidence="5">
    <location>
        <begin position="61"/>
        <end position="93"/>
    </location>
</feature>
<evidence type="ECO:0000256" key="3">
    <source>
        <dbReference type="ARBA" id="ARBA00023274"/>
    </source>
</evidence>
<dbReference type="InterPro" id="IPR057260">
    <property type="entry name" value="Ribosomal_L19e_C"/>
</dbReference>
<dbReference type="InterPro" id="IPR015972">
    <property type="entry name" value="Ribosomal_eL19_dom1"/>
</dbReference>
<organism evidence="7">
    <name type="scientific">Sulfurisphaera javensis</name>
    <dbReference type="NCBI Taxonomy" id="2049879"/>
    <lineage>
        <taxon>Archaea</taxon>
        <taxon>Thermoproteota</taxon>
        <taxon>Thermoprotei</taxon>
        <taxon>Sulfolobales</taxon>
        <taxon>Sulfolobaceae</taxon>
        <taxon>Sulfurisphaera</taxon>
    </lineage>
</organism>
<comment type="similarity">
    <text evidence="1 4">Belongs to the eukaryotic ribosomal protein eL19 family.</text>
</comment>
<dbReference type="InterPro" id="IPR039547">
    <property type="entry name" value="Ribosomal_eL19"/>
</dbReference>
<dbReference type="KEGG" id="sjv:SJAV_14140"/>
<accession>A0AAT9GRR2</accession>
<keyword evidence="4" id="KW-0694">RNA-binding</keyword>
<dbReference type="GeneID" id="92354369"/>
<dbReference type="SMART" id="SM01416">
    <property type="entry name" value="Ribosomal_L19e"/>
    <property type="match status" value="1"/>
</dbReference>
<evidence type="ECO:0000259" key="6">
    <source>
        <dbReference type="SMART" id="SM01416"/>
    </source>
</evidence>
<dbReference type="GO" id="GO:0003735">
    <property type="term" value="F:structural constituent of ribosome"/>
    <property type="evidence" value="ECO:0007669"/>
    <property type="project" value="InterPro"/>
</dbReference>
<dbReference type="PANTHER" id="PTHR10722">
    <property type="entry name" value="60S RIBOSOMAL PROTEIN L19"/>
    <property type="match status" value="1"/>
</dbReference>
<evidence type="ECO:0000256" key="4">
    <source>
        <dbReference type="HAMAP-Rule" id="MF_01475"/>
    </source>
</evidence>
<dbReference type="GO" id="GO:0006412">
    <property type="term" value="P:translation"/>
    <property type="evidence" value="ECO:0007669"/>
    <property type="project" value="UniProtKB-UniRule"/>
</dbReference>
<comment type="subunit">
    <text evidence="4">Part of the 50S ribosomal subunit.</text>
</comment>
<dbReference type="HAMAP" id="MF_01475">
    <property type="entry name" value="Ribosomal_eL19"/>
    <property type="match status" value="1"/>
</dbReference>
<dbReference type="RefSeq" id="WP_369609058.1">
    <property type="nucleotide sequence ID" value="NZ_AP031322.1"/>
</dbReference>
<evidence type="ECO:0000256" key="1">
    <source>
        <dbReference type="ARBA" id="ARBA00011082"/>
    </source>
</evidence>
<dbReference type="NCBIfam" id="NF006343">
    <property type="entry name" value="PRK08570.1"/>
    <property type="match status" value="1"/>
</dbReference>
<evidence type="ECO:0000313" key="7">
    <source>
        <dbReference type="EMBL" id="BFH73470.1"/>
    </source>
</evidence>
<name>A0AAT9GRR2_9CREN</name>
<dbReference type="InterPro" id="IPR000196">
    <property type="entry name" value="Ribosomal_eL19_dom"/>
</dbReference>
<dbReference type="GO" id="GO:0022625">
    <property type="term" value="C:cytosolic large ribosomal subunit"/>
    <property type="evidence" value="ECO:0007669"/>
    <property type="project" value="InterPro"/>
</dbReference>
<dbReference type="InterPro" id="IPR057259">
    <property type="entry name" value="Ribosomal_L19e"/>
</dbReference>
<dbReference type="Pfam" id="PF25476">
    <property type="entry name" value="Ribosomal_L19e_C"/>
    <property type="match status" value="1"/>
</dbReference>
<dbReference type="AlphaFoldDB" id="A0AAT9GRR2"/>
<reference evidence="7" key="1">
    <citation type="submission" date="2024-03" db="EMBL/GenBank/DDBJ databases">
        <title>Complete genome sequence of Sulfurisphaera javensis strain KD-1.</title>
        <authorList>
            <person name="Sakai H."/>
            <person name="Nur N."/>
            <person name="Suwanto A."/>
            <person name="Kurosawa N."/>
        </authorList>
    </citation>
    <scope>NUCLEOTIDE SEQUENCE</scope>
    <source>
        <strain evidence="7">KD-1</strain>
    </source>
</reference>
<sequence length="151" mass="17710">MPEFALQRRLAAELSNVGENNVKFNTEFLEDITSAITRDEIRKLIKEGKIIIEKKKGISGGRLKEKREKRRKRGEKRKSGSRKGTAGARRGKKEQWVTKIRKLRIYLKYLRDNDIIDKKVYRLAYRKAKGNSFRSLSDLKNYLRQLGVKVE</sequence>
<evidence type="ECO:0000256" key="2">
    <source>
        <dbReference type="ARBA" id="ARBA00022980"/>
    </source>
</evidence>
<dbReference type="Gene3D" id="1.10.1200.240">
    <property type="match status" value="1"/>
</dbReference>
<keyword evidence="4" id="KW-0699">rRNA-binding</keyword>
<dbReference type="SUPFAM" id="SSF48140">
    <property type="entry name" value="Ribosomal protein L19 (L19e)"/>
    <property type="match status" value="1"/>
</dbReference>
<protein>
    <recommendedName>
        <fullName evidence="4">Large ribosomal subunit protein eL19</fullName>
    </recommendedName>
</protein>
<gene>
    <name evidence="4" type="primary">rpl19e</name>
    <name evidence="7" type="ORF">SJAV_14140</name>
</gene>
<feature type="compositionally biased region" description="Basic residues" evidence="5">
    <location>
        <begin position="67"/>
        <end position="81"/>
    </location>
</feature>
<feature type="domain" description="Large ribosomal subunit protein eL19" evidence="6">
    <location>
        <begin position="3"/>
        <end position="147"/>
    </location>
</feature>
<dbReference type="Gene3D" id="1.10.1650.10">
    <property type="match status" value="1"/>
</dbReference>
<comment type="function">
    <text evidence="4">Binds to the 23S rRNA.</text>
</comment>
<dbReference type="GO" id="GO:0070180">
    <property type="term" value="F:large ribosomal subunit rRNA binding"/>
    <property type="evidence" value="ECO:0007669"/>
    <property type="project" value="UniProtKB-UniRule"/>
</dbReference>
<keyword evidence="3 4" id="KW-0687">Ribonucleoprotein</keyword>
<dbReference type="EMBL" id="AP031322">
    <property type="protein sequence ID" value="BFH73470.1"/>
    <property type="molecule type" value="Genomic_DNA"/>
</dbReference>
<dbReference type="InterPro" id="IPR035970">
    <property type="entry name" value="60S_ribosomal_eL19_sf"/>
</dbReference>
<dbReference type="Pfam" id="PF01280">
    <property type="entry name" value="Ribosomal_L19e"/>
    <property type="match status" value="1"/>
</dbReference>